<dbReference type="PANTHER" id="PTHR13182:SF8">
    <property type="entry name" value="CYTOPLASMIC 60S SUBUNIT BIOGENESIS FACTOR ZNF622"/>
    <property type="match status" value="1"/>
</dbReference>
<keyword evidence="2" id="KW-1185">Reference proteome</keyword>
<dbReference type="AlphaFoldDB" id="A0AAW1UWQ5"/>
<sequence length="148" mass="17347">MQTNPSNLHKTPPYIDRIQKGPWMMPLKSPPSYIYYIPPQVDVDYLDNSDEYQLVLPSGVKVGHRSLMRYYKQSSTRTTTVALSRNTKKLHKTLATYRALGWTQADQEQAARKARDIQYMKRIHSKYMAKLGVKNNKLQTHFRQQVNF</sequence>
<name>A0AAW1UWQ5_9CUCU</name>
<protein>
    <submittedName>
        <fullName evidence="1">Uncharacterized protein</fullName>
    </submittedName>
</protein>
<dbReference type="GO" id="GO:0030687">
    <property type="term" value="C:preribosome, large subunit precursor"/>
    <property type="evidence" value="ECO:0007669"/>
    <property type="project" value="TreeGrafter"/>
</dbReference>
<proteinExistence type="predicted"/>
<dbReference type="PANTHER" id="PTHR13182">
    <property type="entry name" value="ZINC FINGER PROTEIN 622"/>
    <property type="match status" value="1"/>
</dbReference>
<dbReference type="EMBL" id="JARQZJ010000096">
    <property type="protein sequence ID" value="KAK9885555.1"/>
    <property type="molecule type" value="Genomic_DNA"/>
</dbReference>
<dbReference type="GO" id="GO:0042273">
    <property type="term" value="P:ribosomal large subunit biogenesis"/>
    <property type="evidence" value="ECO:0007669"/>
    <property type="project" value="TreeGrafter"/>
</dbReference>
<accession>A0AAW1UWQ5</accession>
<reference evidence="1 2" key="1">
    <citation type="submission" date="2023-03" db="EMBL/GenBank/DDBJ databases">
        <title>Genome insight into feeding habits of ladybird beetles.</title>
        <authorList>
            <person name="Li H.-S."/>
            <person name="Huang Y.-H."/>
            <person name="Pang H."/>
        </authorList>
    </citation>
    <scope>NUCLEOTIDE SEQUENCE [LARGE SCALE GENOMIC DNA]</scope>
    <source>
        <strain evidence="1">SYSU_2023b</strain>
        <tissue evidence="1">Whole body</tissue>
    </source>
</reference>
<evidence type="ECO:0000313" key="1">
    <source>
        <dbReference type="EMBL" id="KAK9885555.1"/>
    </source>
</evidence>
<evidence type="ECO:0000313" key="2">
    <source>
        <dbReference type="Proteomes" id="UP001431783"/>
    </source>
</evidence>
<comment type="caution">
    <text evidence="1">The sequence shown here is derived from an EMBL/GenBank/DDBJ whole genome shotgun (WGS) entry which is preliminary data.</text>
</comment>
<dbReference type="Proteomes" id="UP001431783">
    <property type="component" value="Unassembled WGS sequence"/>
</dbReference>
<gene>
    <name evidence="1" type="ORF">WA026_012305</name>
</gene>
<organism evidence="1 2">
    <name type="scientific">Henosepilachna vigintioctopunctata</name>
    <dbReference type="NCBI Taxonomy" id="420089"/>
    <lineage>
        <taxon>Eukaryota</taxon>
        <taxon>Metazoa</taxon>
        <taxon>Ecdysozoa</taxon>
        <taxon>Arthropoda</taxon>
        <taxon>Hexapoda</taxon>
        <taxon>Insecta</taxon>
        <taxon>Pterygota</taxon>
        <taxon>Neoptera</taxon>
        <taxon>Endopterygota</taxon>
        <taxon>Coleoptera</taxon>
        <taxon>Polyphaga</taxon>
        <taxon>Cucujiformia</taxon>
        <taxon>Coccinelloidea</taxon>
        <taxon>Coccinellidae</taxon>
        <taxon>Epilachninae</taxon>
        <taxon>Epilachnini</taxon>
        <taxon>Henosepilachna</taxon>
    </lineage>
</organism>
<dbReference type="InterPro" id="IPR040025">
    <property type="entry name" value="Znf622/Rei1/Reh1"/>
</dbReference>